<feature type="transmembrane region" description="Helical" evidence="21">
    <location>
        <begin position="292"/>
        <end position="314"/>
    </location>
</feature>
<evidence type="ECO:0000256" key="5">
    <source>
        <dbReference type="ARBA" id="ARBA00022676"/>
    </source>
</evidence>
<evidence type="ECO:0000256" key="16">
    <source>
        <dbReference type="ARBA" id="ARBA00038053"/>
    </source>
</evidence>
<dbReference type="Pfam" id="PF01098">
    <property type="entry name" value="FTSW_RODA_SPOVE"/>
    <property type="match status" value="1"/>
</dbReference>
<evidence type="ECO:0000256" key="14">
    <source>
        <dbReference type="ARBA" id="ARBA00032370"/>
    </source>
</evidence>
<evidence type="ECO:0000256" key="1">
    <source>
        <dbReference type="ARBA" id="ARBA00004651"/>
    </source>
</evidence>
<evidence type="ECO:0000256" key="20">
    <source>
        <dbReference type="ARBA" id="ARBA00049902"/>
    </source>
</evidence>
<accession>A0A1F4ZTH8</accession>
<comment type="subcellular location">
    <subcellularLocation>
        <location evidence="1">Cell membrane</location>
        <topology evidence="1">Multi-pass membrane protein</topology>
    </subcellularLocation>
</comment>
<keyword evidence="6" id="KW-0808">Transferase</keyword>
<dbReference type="GO" id="GO:0005886">
    <property type="term" value="C:plasma membrane"/>
    <property type="evidence" value="ECO:0007669"/>
    <property type="project" value="UniProtKB-SubCell"/>
</dbReference>
<dbReference type="GO" id="GO:0008360">
    <property type="term" value="P:regulation of cell shape"/>
    <property type="evidence" value="ECO:0007669"/>
    <property type="project" value="UniProtKB-KW"/>
</dbReference>
<evidence type="ECO:0000256" key="3">
    <source>
        <dbReference type="ARBA" id="ARBA00022475"/>
    </source>
</evidence>
<keyword evidence="4 22" id="KW-0132">Cell division</keyword>
<comment type="catalytic activity">
    <reaction evidence="20">
        <text>[GlcNAc-(1-&gt;4)-Mur2Ac(oyl-L-Ala-gamma-D-Glu-L-Lys-D-Ala-D-Ala)](n)-di-trans,octa-cis-undecaprenyl diphosphate + beta-D-GlcNAc-(1-&gt;4)-Mur2Ac(oyl-L-Ala-gamma-D-Glu-L-Lys-D-Ala-D-Ala)-di-trans,octa-cis-undecaprenyl diphosphate = [GlcNAc-(1-&gt;4)-Mur2Ac(oyl-L-Ala-gamma-D-Glu-L-Lys-D-Ala-D-Ala)](n+1)-di-trans,octa-cis-undecaprenyl diphosphate + di-trans,octa-cis-undecaprenyl diphosphate + H(+)</text>
        <dbReference type="Rhea" id="RHEA:23708"/>
        <dbReference type="Rhea" id="RHEA-COMP:9602"/>
        <dbReference type="Rhea" id="RHEA-COMP:9603"/>
        <dbReference type="ChEBI" id="CHEBI:15378"/>
        <dbReference type="ChEBI" id="CHEBI:58405"/>
        <dbReference type="ChEBI" id="CHEBI:60033"/>
        <dbReference type="ChEBI" id="CHEBI:78435"/>
        <dbReference type="EC" id="2.4.99.28"/>
    </reaction>
</comment>
<dbReference type="PANTHER" id="PTHR30474:SF2">
    <property type="entry name" value="PEPTIDOGLYCAN GLYCOSYLTRANSFERASE FTSW-RELATED"/>
    <property type="match status" value="1"/>
</dbReference>
<dbReference type="GO" id="GO:0009252">
    <property type="term" value="P:peptidoglycan biosynthetic process"/>
    <property type="evidence" value="ECO:0007669"/>
    <property type="project" value="UniProtKB-KW"/>
</dbReference>
<evidence type="ECO:0000256" key="12">
    <source>
        <dbReference type="ARBA" id="ARBA00023306"/>
    </source>
</evidence>
<keyword evidence="12" id="KW-0131">Cell cycle</keyword>
<comment type="pathway">
    <text evidence="2">Cell wall biogenesis; peptidoglycan biosynthesis.</text>
</comment>
<comment type="caution">
    <text evidence="22">The sequence shown here is derived from an EMBL/GenBank/DDBJ whole genome shotgun (WGS) entry which is preliminary data.</text>
</comment>
<protein>
    <recommendedName>
        <fullName evidence="17">Probable peptidoglycan glycosyltransferase FtsW</fullName>
        <ecNumber evidence="19">2.4.99.28</ecNumber>
    </recommendedName>
    <alternativeName>
        <fullName evidence="18">Cell division protein FtsW</fullName>
    </alternativeName>
    <alternativeName>
        <fullName evidence="15">Cell wall polymerase</fullName>
    </alternativeName>
    <alternativeName>
        <fullName evidence="14">Peptidoglycan polymerase</fullName>
    </alternativeName>
</protein>
<dbReference type="STRING" id="1797263.A2397_00815"/>
<dbReference type="GO" id="GO:0051301">
    <property type="term" value="P:cell division"/>
    <property type="evidence" value="ECO:0007669"/>
    <property type="project" value="UniProtKB-KW"/>
</dbReference>
<keyword evidence="3" id="KW-1003">Cell membrane</keyword>
<proteinExistence type="inferred from homology"/>
<evidence type="ECO:0000256" key="10">
    <source>
        <dbReference type="ARBA" id="ARBA00022989"/>
    </source>
</evidence>
<dbReference type="InterPro" id="IPR001182">
    <property type="entry name" value="FtsW/RodA"/>
</dbReference>
<evidence type="ECO:0000256" key="6">
    <source>
        <dbReference type="ARBA" id="ARBA00022679"/>
    </source>
</evidence>
<evidence type="ECO:0000256" key="4">
    <source>
        <dbReference type="ARBA" id="ARBA00022618"/>
    </source>
</evidence>
<dbReference type="EC" id="2.4.99.28" evidence="19"/>
<sequence>MPNHRSLFILISVLTIFGLVMVGSASVVDASRNFGDKWYYLKLQMMWSGIGLAGLLFFSRFNHLKLQKFALHMLVFNLFLLVLVILPGVGTSALGARRWINLGFFSVQPSEIAKITLAIYFSALFTKKDNFLPFITILGVVCGLVMLQPDLGTSLVIASSALLTYFGSGGRLSRLLAAVVLGIFAVTIMTIAAPYRLNRLKSYLDVSHDPLGSSYQIRQALIALGSGGIFGQGLGQSKQKYAFLPETTTDSIFAIVGEEFGFIGTATVLVAYTLLILQGYQIAKSAKNKFSANLATAITSVLGLQVFINISAISALLPLTGIPLSFISYGGSSLVIMLAAAGILININKTYAKN</sequence>
<keyword evidence="13" id="KW-0961">Cell wall biogenesis/degradation</keyword>
<feature type="transmembrane region" description="Helical" evidence="21">
    <location>
        <begin position="260"/>
        <end position="280"/>
    </location>
</feature>
<keyword evidence="5" id="KW-0328">Glycosyltransferase</keyword>
<feature type="transmembrane region" description="Helical" evidence="21">
    <location>
        <begin position="39"/>
        <end position="58"/>
    </location>
</feature>
<gene>
    <name evidence="22" type="ORF">A2397_00815</name>
</gene>
<evidence type="ECO:0000256" key="18">
    <source>
        <dbReference type="ARBA" id="ARBA00041418"/>
    </source>
</evidence>
<evidence type="ECO:0000313" key="22">
    <source>
        <dbReference type="EMBL" id="OGD09695.1"/>
    </source>
</evidence>
<dbReference type="EMBL" id="MEXR01000026">
    <property type="protein sequence ID" value="OGD09695.1"/>
    <property type="molecule type" value="Genomic_DNA"/>
</dbReference>
<reference evidence="22 23" key="1">
    <citation type="journal article" date="2016" name="Nat. Commun.">
        <title>Thousands of microbial genomes shed light on interconnected biogeochemical processes in an aquifer system.</title>
        <authorList>
            <person name="Anantharaman K."/>
            <person name="Brown C.T."/>
            <person name="Hug L.A."/>
            <person name="Sharon I."/>
            <person name="Castelle C.J."/>
            <person name="Probst A.J."/>
            <person name="Thomas B.C."/>
            <person name="Singh A."/>
            <person name="Wilkins M.J."/>
            <person name="Karaoz U."/>
            <person name="Brodie E.L."/>
            <person name="Williams K.H."/>
            <person name="Hubbard S.S."/>
            <person name="Banfield J.F."/>
        </authorList>
    </citation>
    <scope>NUCLEOTIDE SEQUENCE [LARGE SCALE GENOMIC DNA]</scope>
</reference>
<evidence type="ECO:0000256" key="11">
    <source>
        <dbReference type="ARBA" id="ARBA00023136"/>
    </source>
</evidence>
<evidence type="ECO:0000256" key="15">
    <source>
        <dbReference type="ARBA" id="ARBA00033270"/>
    </source>
</evidence>
<dbReference type="GO" id="GO:0032153">
    <property type="term" value="C:cell division site"/>
    <property type="evidence" value="ECO:0007669"/>
    <property type="project" value="TreeGrafter"/>
</dbReference>
<evidence type="ECO:0000256" key="21">
    <source>
        <dbReference type="SAM" id="Phobius"/>
    </source>
</evidence>
<keyword evidence="8" id="KW-0133">Cell shape</keyword>
<feature type="transmembrane region" description="Helical" evidence="21">
    <location>
        <begin position="326"/>
        <end position="347"/>
    </location>
</feature>
<dbReference type="GO" id="GO:0015648">
    <property type="term" value="F:lipid-linked peptidoglycan transporter activity"/>
    <property type="evidence" value="ECO:0007669"/>
    <property type="project" value="TreeGrafter"/>
</dbReference>
<evidence type="ECO:0000256" key="9">
    <source>
        <dbReference type="ARBA" id="ARBA00022984"/>
    </source>
</evidence>
<dbReference type="PANTHER" id="PTHR30474">
    <property type="entry name" value="CELL CYCLE PROTEIN"/>
    <property type="match status" value="1"/>
</dbReference>
<dbReference type="AlphaFoldDB" id="A0A1F4ZTH8"/>
<evidence type="ECO:0000256" key="17">
    <source>
        <dbReference type="ARBA" id="ARBA00041185"/>
    </source>
</evidence>
<organism evidence="22 23">
    <name type="scientific">Candidatus Amesbacteria bacterium RIFOXYB1_FULL_44_23</name>
    <dbReference type="NCBI Taxonomy" id="1797263"/>
    <lineage>
        <taxon>Bacteria</taxon>
        <taxon>Candidatus Amesiibacteriota</taxon>
    </lineage>
</organism>
<dbReference type="Proteomes" id="UP000176424">
    <property type="component" value="Unassembled WGS sequence"/>
</dbReference>
<feature type="transmembrane region" description="Helical" evidence="21">
    <location>
        <begin position="7"/>
        <end position="27"/>
    </location>
</feature>
<keyword evidence="10 21" id="KW-1133">Transmembrane helix</keyword>
<keyword evidence="9" id="KW-0573">Peptidoglycan synthesis</keyword>
<dbReference type="GO" id="GO:0071555">
    <property type="term" value="P:cell wall organization"/>
    <property type="evidence" value="ECO:0007669"/>
    <property type="project" value="UniProtKB-KW"/>
</dbReference>
<dbReference type="NCBIfam" id="TIGR02614">
    <property type="entry name" value="ftsW"/>
    <property type="match status" value="1"/>
</dbReference>
<evidence type="ECO:0000256" key="2">
    <source>
        <dbReference type="ARBA" id="ARBA00004752"/>
    </source>
</evidence>
<keyword evidence="11 21" id="KW-0472">Membrane</keyword>
<evidence type="ECO:0000256" key="7">
    <source>
        <dbReference type="ARBA" id="ARBA00022692"/>
    </source>
</evidence>
<evidence type="ECO:0000313" key="23">
    <source>
        <dbReference type="Proteomes" id="UP000176424"/>
    </source>
</evidence>
<evidence type="ECO:0000256" key="13">
    <source>
        <dbReference type="ARBA" id="ARBA00023316"/>
    </source>
</evidence>
<dbReference type="GO" id="GO:0008955">
    <property type="term" value="F:peptidoglycan glycosyltransferase activity"/>
    <property type="evidence" value="ECO:0007669"/>
    <property type="project" value="UniProtKB-EC"/>
</dbReference>
<evidence type="ECO:0000256" key="19">
    <source>
        <dbReference type="ARBA" id="ARBA00044770"/>
    </source>
</evidence>
<comment type="similarity">
    <text evidence="16">Belongs to the SEDS family. FtsW subfamily.</text>
</comment>
<keyword evidence="7 21" id="KW-0812">Transmembrane</keyword>
<dbReference type="InterPro" id="IPR013437">
    <property type="entry name" value="FtsW"/>
</dbReference>
<evidence type="ECO:0000256" key="8">
    <source>
        <dbReference type="ARBA" id="ARBA00022960"/>
    </source>
</evidence>
<name>A0A1F4ZTH8_9BACT</name>
<feature type="transmembrane region" description="Helical" evidence="21">
    <location>
        <begin position="175"/>
        <end position="195"/>
    </location>
</feature>
<feature type="transmembrane region" description="Helical" evidence="21">
    <location>
        <begin position="70"/>
        <end position="89"/>
    </location>
</feature>
<feature type="transmembrane region" description="Helical" evidence="21">
    <location>
        <begin position="131"/>
        <end position="163"/>
    </location>
</feature>